<dbReference type="SUPFAM" id="SSF51905">
    <property type="entry name" value="FAD/NAD(P)-binding domain"/>
    <property type="match status" value="1"/>
</dbReference>
<dbReference type="NCBIfam" id="TIGR03378">
    <property type="entry name" value="glycerol3P_GlpB"/>
    <property type="match status" value="1"/>
</dbReference>
<proteinExistence type="predicted"/>
<protein>
    <submittedName>
        <fullName evidence="5">Glycerol-3-phosphate dehydrogenase, anaerobic, B subunit</fullName>
        <ecNumber evidence="5">1.1.5.3</ecNumber>
    </submittedName>
</protein>
<keyword evidence="6" id="KW-1185">Reference proteome</keyword>
<evidence type="ECO:0000313" key="6">
    <source>
        <dbReference type="Proteomes" id="UP000002772"/>
    </source>
</evidence>
<dbReference type="AlphaFoldDB" id="F8N7B5"/>
<organism evidence="5 6">
    <name type="scientific">Hallella multisaccharivorax DSM 17128</name>
    <dbReference type="NCBI Taxonomy" id="688246"/>
    <lineage>
        <taxon>Bacteria</taxon>
        <taxon>Pseudomonadati</taxon>
        <taxon>Bacteroidota</taxon>
        <taxon>Bacteroidia</taxon>
        <taxon>Bacteroidales</taxon>
        <taxon>Prevotellaceae</taxon>
        <taxon>Hallella</taxon>
    </lineage>
</organism>
<gene>
    <name evidence="5" type="ORF">Premu_0885</name>
</gene>
<evidence type="ECO:0000313" key="5">
    <source>
        <dbReference type="EMBL" id="EGN56342.1"/>
    </source>
</evidence>
<keyword evidence="1" id="KW-0285">Flavoprotein</keyword>
<evidence type="ECO:0000256" key="1">
    <source>
        <dbReference type="ARBA" id="ARBA00022630"/>
    </source>
</evidence>
<dbReference type="Proteomes" id="UP000002772">
    <property type="component" value="Unassembled WGS sequence"/>
</dbReference>
<dbReference type="STRING" id="688246.Premu_0885"/>
<accession>F8N7B5</accession>
<evidence type="ECO:0000256" key="2">
    <source>
        <dbReference type="ARBA" id="ARBA00022643"/>
    </source>
</evidence>
<dbReference type="InterPro" id="IPR003953">
    <property type="entry name" value="FAD-dep_OxRdtase_2_FAD-bd"/>
</dbReference>
<dbReference type="GO" id="GO:0004368">
    <property type="term" value="F:glycerol-3-phosphate dehydrogenase (quinone) activity"/>
    <property type="evidence" value="ECO:0007669"/>
    <property type="project" value="UniProtKB-EC"/>
</dbReference>
<dbReference type="Pfam" id="PF00890">
    <property type="entry name" value="FAD_binding_2"/>
    <property type="match status" value="1"/>
</dbReference>
<dbReference type="InterPro" id="IPR009158">
    <property type="entry name" value="G3P_DH_GlpB_su"/>
</dbReference>
<keyword evidence="2" id="KW-0288">FMN</keyword>
<dbReference type="eggNOG" id="COG3075">
    <property type="taxonomic scope" value="Bacteria"/>
</dbReference>
<dbReference type="Gene3D" id="3.50.50.60">
    <property type="entry name" value="FAD/NAD(P)-binding domain"/>
    <property type="match status" value="1"/>
</dbReference>
<keyword evidence="3 5" id="KW-0560">Oxidoreductase</keyword>
<dbReference type="NCBIfam" id="NF003719">
    <property type="entry name" value="PRK05329.1-2"/>
    <property type="match status" value="1"/>
</dbReference>
<sequence length="431" mass="46916">MKFDTIIIGGGLSGLTCGIALAKAKEGKNIAVVCAGQSSLHFSSGSFDLVGYQEGKEAGDPLEALRQLPDSHPYHKVSDPELLAGEARKLLEEAGIKMMGDNHRNHYRLSPMGKLIPAWLTMDGLFTADSAEEMQGKHICLVNITGFLDFPVLYIAEALRGYGAEVSLCTVTTPLLERTRQSPSEMRATNIASYLVDDEHVREVAERLNGMLPAGTDLLLLPAILGVANDHAAKLLQQLMPTTTRFVATMPPSVPGTRVQTLLRQYFQRLGGTFLPNDTVVKGEWEGRRLVRVYTKNLAETALEADNFVIAAGSFLGGGMASNYDGAFEPIFHFDVESSTKRPEWFADNLFDRQPYQSYGVKTDSRLRVRKDNTPVDNVYAIGSILCGNDPRMATSTGIDLLTALTVASFISSPATSSVTSSDKIDNSYAR</sequence>
<dbReference type="OrthoDB" id="140595at2"/>
<dbReference type="EMBL" id="GL945017">
    <property type="protein sequence ID" value="EGN56342.1"/>
    <property type="molecule type" value="Genomic_DNA"/>
</dbReference>
<dbReference type="GO" id="GO:0009331">
    <property type="term" value="C:glycerol-3-phosphate dehydrogenase (FAD) complex"/>
    <property type="evidence" value="ECO:0007669"/>
    <property type="project" value="InterPro"/>
</dbReference>
<evidence type="ECO:0000256" key="3">
    <source>
        <dbReference type="ARBA" id="ARBA00023002"/>
    </source>
</evidence>
<dbReference type="RefSeq" id="WP_007573413.1">
    <property type="nucleotide sequence ID" value="NZ_BPTS01000001.1"/>
</dbReference>
<name>F8N7B5_9BACT</name>
<dbReference type="HOGENOM" id="CLU_047793_0_0_10"/>
<evidence type="ECO:0000259" key="4">
    <source>
        <dbReference type="Pfam" id="PF00890"/>
    </source>
</evidence>
<dbReference type="PIRSF" id="PIRSF000141">
    <property type="entry name" value="Anaerobic_G3P_dh"/>
    <property type="match status" value="1"/>
</dbReference>
<reference evidence="6" key="1">
    <citation type="journal article" date="2011" name="Stand. Genomic Sci.">
        <title>Non-contiguous finished genome sequence of the opportunistic oral pathogen Prevotella multisaccharivorax type strain (PPPA20).</title>
        <authorList>
            <person name="Pati A."/>
            <person name="Gronow S."/>
            <person name="Lu M."/>
            <person name="Lapidus A."/>
            <person name="Nolan M."/>
            <person name="Lucas S."/>
            <person name="Hammon N."/>
            <person name="Deshpande S."/>
            <person name="Cheng J.F."/>
            <person name="Tapia R."/>
            <person name="Han C."/>
            <person name="Goodwin L."/>
            <person name="Pitluck S."/>
            <person name="Liolios K."/>
            <person name="Pagani I."/>
            <person name="Mavromatis K."/>
            <person name="Mikhailova N."/>
            <person name="Huntemann M."/>
            <person name="Chen A."/>
            <person name="Palaniappan K."/>
            <person name="Land M."/>
            <person name="Hauser L."/>
            <person name="Detter J.C."/>
            <person name="Brambilla E.M."/>
            <person name="Rohde M."/>
            <person name="Goker M."/>
            <person name="Woyke T."/>
            <person name="Bristow J."/>
            <person name="Eisen J.A."/>
            <person name="Markowitz V."/>
            <person name="Hugenholtz P."/>
            <person name="Kyrpides N.C."/>
            <person name="Klenk H.P."/>
            <person name="Ivanova N."/>
        </authorList>
    </citation>
    <scope>NUCLEOTIDE SEQUENCE [LARGE SCALE GENOMIC DNA]</scope>
    <source>
        <strain evidence="6">DSM 17128</strain>
    </source>
</reference>
<dbReference type="InterPro" id="IPR036188">
    <property type="entry name" value="FAD/NAD-bd_sf"/>
</dbReference>
<feature type="domain" description="FAD-dependent oxidoreductase 2 FAD-binding" evidence="4">
    <location>
        <begin position="4"/>
        <end position="388"/>
    </location>
</feature>
<dbReference type="EC" id="1.1.5.3" evidence="5"/>